<proteinExistence type="inferred from homology"/>
<gene>
    <name evidence="3" type="ORF">AVDCRST_MAG21-2</name>
</gene>
<organism evidence="3">
    <name type="scientific">uncultured Nocardioidaceae bacterium</name>
    <dbReference type="NCBI Taxonomy" id="253824"/>
    <lineage>
        <taxon>Bacteria</taxon>
        <taxon>Bacillati</taxon>
        <taxon>Actinomycetota</taxon>
        <taxon>Actinomycetes</taxon>
        <taxon>Propionibacteriales</taxon>
        <taxon>Nocardioidaceae</taxon>
        <taxon>environmental samples</taxon>
    </lineage>
</organism>
<protein>
    <submittedName>
        <fullName evidence="3">Universal stress protein family</fullName>
    </submittedName>
</protein>
<dbReference type="Gene3D" id="3.40.50.620">
    <property type="entry name" value="HUPs"/>
    <property type="match status" value="1"/>
</dbReference>
<dbReference type="PANTHER" id="PTHR46268:SF6">
    <property type="entry name" value="UNIVERSAL STRESS PROTEIN UP12"/>
    <property type="match status" value="1"/>
</dbReference>
<evidence type="ECO:0000256" key="1">
    <source>
        <dbReference type="ARBA" id="ARBA00008791"/>
    </source>
</evidence>
<accession>A0A6J4MTK3</accession>
<reference evidence="3" key="1">
    <citation type="submission" date="2020-02" db="EMBL/GenBank/DDBJ databases">
        <authorList>
            <person name="Meier V. D."/>
        </authorList>
    </citation>
    <scope>NUCLEOTIDE SEQUENCE</scope>
    <source>
        <strain evidence="3">AVDCRST_MAG21</strain>
    </source>
</reference>
<sequence>MDATEQAQNPATAVLEQLGGLDGVVVGDDGSRSAATAVRWAAEDAARRGCTLHVVRAWSISTAPRPSSHSTGYVPSLAEFEGAVRQELEERWGALRDQVSALDLLPVHQSSAPALVAASETADVVVVGAAGQGLVARVVVGSVAKDVIRHSRCPVVVVPRGDS</sequence>
<dbReference type="InterPro" id="IPR006016">
    <property type="entry name" value="UspA"/>
</dbReference>
<dbReference type="AlphaFoldDB" id="A0A6J4MTK3"/>
<comment type="similarity">
    <text evidence="1">Belongs to the universal stress protein A family.</text>
</comment>
<evidence type="ECO:0000313" key="3">
    <source>
        <dbReference type="EMBL" id="CAA9364105.1"/>
    </source>
</evidence>
<dbReference type="SUPFAM" id="SSF52402">
    <property type="entry name" value="Adenine nucleotide alpha hydrolases-like"/>
    <property type="match status" value="1"/>
</dbReference>
<dbReference type="PANTHER" id="PTHR46268">
    <property type="entry name" value="STRESS RESPONSE PROTEIN NHAX"/>
    <property type="match status" value="1"/>
</dbReference>
<dbReference type="InterPro" id="IPR006015">
    <property type="entry name" value="Universal_stress_UspA"/>
</dbReference>
<name>A0A6J4MTK3_9ACTN</name>
<evidence type="ECO:0000259" key="2">
    <source>
        <dbReference type="Pfam" id="PF00582"/>
    </source>
</evidence>
<dbReference type="EMBL" id="CADCUL010000001">
    <property type="protein sequence ID" value="CAA9364105.1"/>
    <property type="molecule type" value="Genomic_DNA"/>
</dbReference>
<dbReference type="PRINTS" id="PR01438">
    <property type="entry name" value="UNVRSLSTRESS"/>
</dbReference>
<dbReference type="InterPro" id="IPR014729">
    <property type="entry name" value="Rossmann-like_a/b/a_fold"/>
</dbReference>
<dbReference type="Pfam" id="PF00582">
    <property type="entry name" value="Usp"/>
    <property type="match status" value="1"/>
</dbReference>
<dbReference type="CDD" id="cd23659">
    <property type="entry name" value="USP_At3g01520-like"/>
    <property type="match status" value="1"/>
</dbReference>
<feature type="domain" description="UspA" evidence="2">
    <location>
        <begin position="24"/>
        <end position="159"/>
    </location>
</feature>